<dbReference type="InterPro" id="IPR033889">
    <property type="entry name" value="LanC"/>
</dbReference>
<reference evidence="2" key="1">
    <citation type="journal article" date="2019" name="Int. J. Syst. Evol. Microbiol.">
        <title>The Global Catalogue of Microorganisms (GCM) 10K type strain sequencing project: providing services to taxonomists for standard genome sequencing and annotation.</title>
        <authorList>
            <consortium name="The Broad Institute Genomics Platform"/>
            <consortium name="The Broad Institute Genome Sequencing Center for Infectious Disease"/>
            <person name="Wu L."/>
            <person name="Ma J."/>
        </authorList>
    </citation>
    <scope>NUCLEOTIDE SEQUENCE [LARGE SCALE GENOMIC DNA]</scope>
    <source>
        <strain evidence="2">CGMCC 4.7152</strain>
    </source>
</reference>
<dbReference type="SMART" id="SM01260">
    <property type="entry name" value="LANC_like"/>
    <property type="match status" value="1"/>
</dbReference>
<organism evidence="1 2">
    <name type="scientific">Dactylosporangium cerinum</name>
    <dbReference type="NCBI Taxonomy" id="1434730"/>
    <lineage>
        <taxon>Bacteria</taxon>
        <taxon>Bacillati</taxon>
        <taxon>Actinomycetota</taxon>
        <taxon>Actinomycetes</taxon>
        <taxon>Micromonosporales</taxon>
        <taxon>Micromonosporaceae</taxon>
        <taxon>Dactylosporangium</taxon>
    </lineage>
</organism>
<keyword evidence="2" id="KW-1185">Reference proteome</keyword>
<dbReference type="Pfam" id="PF05147">
    <property type="entry name" value="LANC_like"/>
    <property type="match status" value="1"/>
</dbReference>
<evidence type="ECO:0000313" key="2">
    <source>
        <dbReference type="Proteomes" id="UP001595912"/>
    </source>
</evidence>
<dbReference type="Proteomes" id="UP001595912">
    <property type="component" value="Unassembled WGS sequence"/>
</dbReference>
<evidence type="ECO:0000313" key="1">
    <source>
        <dbReference type="EMBL" id="MFC5007089.1"/>
    </source>
</evidence>
<dbReference type="PRINTS" id="PR01950">
    <property type="entry name" value="LANCSUPER"/>
</dbReference>
<dbReference type="CDD" id="cd04793">
    <property type="entry name" value="LanC"/>
    <property type="match status" value="1"/>
</dbReference>
<proteinExistence type="predicted"/>
<dbReference type="PRINTS" id="PR01955">
    <property type="entry name" value="LANCFRANKIA"/>
</dbReference>
<dbReference type="InterPro" id="IPR007822">
    <property type="entry name" value="LANC-like"/>
</dbReference>
<dbReference type="SUPFAM" id="SSF158745">
    <property type="entry name" value="LanC-like"/>
    <property type="match status" value="1"/>
</dbReference>
<accession>A0ABV9WIL8</accession>
<sequence>MTAPTVDTGARDRAAAACERLSVALAAPARPVTDDDAQGRRWHGQSLYRGAAGTAVLHGVRAQTGDGPPSRVRTWLTEATREDVSAASTAGLWFGAPAVGFAIATAVPGLCPATLQQLDTAVARLVGARLDAAEARIAAGRRPALAEFDLVRGLTGLGAYLLHRTQPDDQADRQLGSPDPGADGELTRRVIAYLVRLTEPLPRAVDEFGADVPGWWSGAVPSGETAHRYPGGHIDLGIAHGISGPLAFLALALRRGLTVPGQAKAIDRICRFLDRWRQNGPAGAWWPERIGRNELRHGRPRQTGPARPSWCYGTPGIARACQLAAIALGDTARQHAAERALADCLNDPGQLRQILDPRLCHGWAGLAATAWYATHDAATDRIAAHLPRLLEQLTALAEQLTARDRPGQDGLIDGDAGIALTLHIMTNTAPASWPACLLLT</sequence>
<dbReference type="EMBL" id="JBHSIU010000111">
    <property type="protein sequence ID" value="MFC5007089.1"/>
    <property type="molecule type" value="Genomic_DNA"/>
</dbReference>
<name>A0ABV9WIL8_9ACTN</name>
<gene>
    <name evidence="1" type="ORF">ACFPIJ_55955</name>
</gene>
<protein>
    <submittedName>
        <fullName evidence="1">Lanthionine synthetase C family protein</fullName>
    </submittedName>
</protein>
<dbReference type="RefSeq" id="WP_380127738.1">
    <property type="nucleotide sequence ID" value="NZ_JBHSIU010000111.1"/>
</dbReference>
<comment type="caution">
    <text evidence="1">The sequence shown here is derived from an EMBL/GenBank/DDBJ whole genome shotgun (WGS) entry which is preliminary data.</text>
</comment>
<dbReference type="Gene3D" id="1.50.10.20">
    <property type="match status" value="1"/>
</dbReference>